<dbReference type="Proteomes" id="UP000762676">
    <property type="component" value="Unassembled WGS sequence"/>
</dbReference>
<reference evidence="1 2" key="1">
    <citation type="journal article" date="2021" name="Elife">
        <title>Chloroplast acquisition without the gene transfer in kleptoplastic sea slugs, Plakobranchus ocellatus.</title>
        <authorList>
            <person name="Maeda T."/>
            <person name="Takahashi S."/>
            <person name="Yoshida T."/>
            <person name="Shimamura S."/>
            <person name="Takaki Y."/>
            <person name="Nagai Y."/>
            <person name="Toyoda A."/>
            <person name="Suzuki Y."/>
            <person name="Arimoto A."/>
            <person name="Ishii H."/>
            <person name="Satoh N."/>
            <person name="Nishiyama T."/>
            <person name="Hasebe M."/>
            <person name="Maruyama T."/>
            <person name="Minagawa J."/>
            <person name="Obokata J."/>
            <person name="Shigenobu S."/>
        </authorList>
    </citation>
    <scope>NUCLEOTIDE SEQUENCE [LARGE SCALE GENOMIC DNA]</scope>
</reference>
<dbReference type="EMBL" id="BMAT01011802">
    <property type="protein sequence ID" value="GFR79503.1"/>
    <property type="molecule type" value="Genomic_DNA"/>
</dbReference>
<sequence>MWIVLSFMTHMSLTVELREENNFVTVKIASPGQGCHETDERTVFKGPDNSPHLDLALLKRLWNGHPSLAMIDPLANADESPGLSVMQQEADPRTSILLVHAVVTGSLPFS</sequence>
<organism evidence="1 2">
    <name type="scientific">Elysia marginata</name>
    <dbReference type="NCBI Taxonomy" id="1093978"/>
    <lineage>
        <taxon>Eukaryota</taxon>
        <taxon>Metazoa</taxon>
        <taxon>Spiralia</taxon>
        <taxon>Lophotrochozoa</taxon>
        <taxon>Mollusca</taxon>
        <taxon>Gastropoda</taxon>
        <taxon>Heterobranchia</taxon>
        <taxon>Euthyneura</taxon>
        <taxon>Panpulmonata</taxon>
        <taxon>Sacoglossa</taxon>
        <taxon>Placobranchoidea</taxon>
        <taxon>Plakobranchidae</taxon>
        <taxon>Elysia</taxon>
    </lineage>
</organism>
<keyword evidence="2" id="KW-1185">Reference proteome</keyword>
<protein>
    <submittedName>
        <fullName evidence="1">Uncharacterized protein</fullName>
    </submittedName>
</protein>
<accession>A0AAV4G3I0</accession>
<evidence type="ECO:0000313" key="2">
    <source>
        <dbReference type="Proteomes" id="UP000762676"/>
    </source>
</evidence>
<name>A0AAV4G3I0_9GAST</name>
<comment type="caution">
    <text evidence="1">The sequence shown here is derived from an EMBL/GenBank/DDBJ whole genome shotgun (WGS) entry which is preliminary data.</text>
</comment>
<evidence type="ECO:0000313" key="1">
    <source>
        <dbReference type="EMBL" id="GFR79503.1"/>
    </source>
</evidence>
<dbReference type="AlphaFoldDB" id="A0AAV4G3I0"/>
<gene>
    <name evidence="1" type="ORF">ElyMa_005877000</name>
</gene>
<proteinExistence type="predicted"/>